<accession>A0A8T1WY12</accession>
<dbReference type="Proteomes" id="UP000693981">
    <property type="component" value="Unassembled WGS sequence"/>
</dbReference>
<dbReference type="EMBL" id="JAGDFL010000084">
    <property type="protein sequence ID" value="KAG7398326.1"/>
    <property type="molecule type" value="Genomic_DNA"/>
</dbReference>
<dbReference type="OrthoDB" id="128830at2759"/>
<name>A0A8T1WY12_9STRA</name>
<protein>
    <submittedName>
        <fullName evidence="1">Uncharacterized protein</fullName>
    </submittedName>
</protein>
<dbReference type="AlphaFoldDB" id="A0A8T1WY12"/>
<keyword evidence="2" id="KW-1185">Reference proteome</keyword>
<comment type="caution">
    <text evidence="1">The sequence shown here is derived from an EMBL/GenBank/DDBJ whole genome shotgun (WGS) entry which is preliminary data.</text>
</comment>
<proteinExistence type="predicted"/>
<evidence type="ECO:0000313" key="1">
    <source>
        <dbReference type="EMBL" id="KAG7398326.1"/>
    </source>
</evidence>
<sequence length="571" mass="64746">MQLTFKFGSRSEVLAIHRQVQQRGRAVRDLRVRMGRSDGDRFQAGDWPWMEEREIPWDALFALLPAIKRLDLRLFSLESRHLPALLQSAAKYCLQVETLVLPKKKKPEVQVDTAAVSRAMDAMSDAVKRWHLKGKCGGLKQLSVPTRNEVDRFRTSTTFIEDVIRYCPNVEYLDGYSFAVDDVGEIECAEMWVISLGTWKAFNETCTNLREFHWAVMPFADTFFRVFGEHVKPQLTSLSLTCNLSWDWQEYWRSTDTTGTSKVDDRKHGYGALSCDVGALFKGCPSLASLDVSLDQEKAEDEVYATRFDASVFGDKFCRAVAENCPLLKSFYIYDCSAYETDVARPITAFTDNGLLALADLKNLTSVDLCPTLCSGVGVLQFLQRVSNLSDLSPGRMQIAMQLGGRLDEEDAECQPFYQELLSFFECLADTSEADLGAATCIRKTALTFINPLDTSVDRYWSISYLSGKLEPLLTRLARVHPALDLKVGVRRYNDGSFRRIDRINMGWRFGPQEDDTDIEDGDYEDCECEDSECEDCGCEDSEYECEDAEYECDGSLDNEYIESESESEED</sequence>
<reference evidence="1" key="1">
    <citation type="submission" date="2021-02" db="EMBL/GenBank/DDBJ databases">
        <authorList>
            <person name="Palmer J.M."/>
        </authorList>
    </citation>
    <scope>NUCLEOTIDE SEQUENCE</scope>
    <source>
        <strain evidence="1">SCRP23</strain>
    </source>
</reference>
<gene>
    <name evidence="1" type="ORF">PHYBOEH_011321</name>
</gene>
<organism evidence="1 2">
    <name type="scientific">Phytophthora boehmeriae</name>
    <dbReference type="NCBI Taxonomy" id="109152"/>
    <lineage>
        <taxon>Eukaryota</taxon>
        <taxon>Sar</taxon>
        <taxon>Stramenopiles</taxon>
        <taxon>Oomycota</taxon>
        <taxon>Peronosporomycetes</taxon>
        <taxon>Peronosporales</taxon>
        <taxon>Peronosporaceae</taxon>
        <taxon>Phytophthora</taxon>
    </lineage>
</organism>
<evidence type="ECO:0000313" key="2">
    <source>
        <dbReference type="Proteomes" id="UP000693981"/>
    </source>
</evidence>